<dbReference type="InterPro" id="IPR031570">
    <property type="entry name" value="NBEA/BDCP_DUF4704"/>
</dbReference>
<dbReference type="PANTHER" id="PTHR13743:SF112">
    <property type="entry name" value="BEACH DOMAIN-CONTAINING PROTEIN"/>
    <property type="match status" value="1"/>
</dbReference>
<feature type="domain" description="DUF4704" evidence="2">
    <location>
        <begin position="747"/>
        <end position="1265"/>
    </location>
</feature>
<dbReference type="AlphaFoldDB" id="A0A5D3E7J6"/>
<evidence type="ECO:0000259" key="2">
    <source>
        <dbReference type="Pfam" id="PF15787"/>
    </source>
</evidence>
<reference evidence="4 5" key="1">
    <citation type="submission" date="2019-08" db="EMBL/GenBank/DDBJ databases">
        <title>Draft genome sequences of two oriental melons (Cucumis melo L. var makuwa).</title>
        <authorList>
            <person name="Kwon S.-Y."/>
        </authorList>
    </citation>
    <scope>NUCLEOTIDE SEQUENCE [LARGE SCALE GENOMIC DNA]</scope>
    <source>
        <strain evidence="5">cv. Chang Bougi</strain>
        <tissue evidence="4">Leaf</tissue>
    </source>
</reference>
<dbReference type="Pfam" id="PF20425">
    <property type="entry name" value="Neurobeachin"/>
    <property type="match status" value="1"/>
</dbReference>
<protein>
    <submittedName>
        <fullName evidence="4">BEACH domain-containing protein B isoform X1</fullName>
    </submittedName>
</protein>
<gene>
    <name evidence="4" type="ORF">E5676_scaffold455G005550</name>
</gene>
<feature type="region of interest" description="Disordered" evidence="1">
    <location>
        <begin position="534"/>
        <end position="563"/>
    </location>
</feature>
<dbReference type="SUPFAM" id="SSF49899">
    <property type="entry name" value="Concanavalin A-like lectins/glucanases"/>
    <property type="match status" value="1"/>
</dbReference>
<dbReference type="Proteomes" id="UP000321947">
    <property type="component" value="Unassembled WGS sequence"/>
</dbReference>
<proteinExistence type="predicted"/>
<dbReference type="PANTHER" id="PTHR13743">
    <property type="entry name" value="BEIGE/BEACH-RELATED"/>
    <property type="match status" value="1"/>
</dbReference>
<dbReference type="EMBL" id="SSTD01000141">
    <property type="protein sequence ID" value="TYK31265.1"/>
    <property type="molecule type" value="Genomic_DNA"/>
</dbReference>
<dbReference type="InterPro" id="IPR046852">
    <property type="entry name" value="Neurobeachin_a-sol"/>
</dbReference>
<feature type="domain" description="Neurobeachin alpha-solenoid region" evidence="3">
    <location>
        <begin position="33"/>
        <end position="453"/>
    </location>
</feature>
<dbReference type="InterPro" id="IPR050865">
    <property type="entry name" value="BEACH_Domain"/>
</dbReference>
<evidence type="ECO:0000256" key="1">
    <source>
        <dbReference type="SAM" id="MobiDB-lite"/>
    </source>
</evidence>
<comment type="caution">
    <text evidence="4">The sequence shown here is derived from an EMBL/GenBank/DDBJ whole genome shotgun (WGS) entry which is preliminary data.</text>
</comment>
<organism evidence="4 5">
    <name type="scientific">Cucumis melo var. makuwa</name>
    <name type="common">Oriental melon</name>
    <dbReference type="NCBI Taxonomy" id="1194695"/>
    <lineage>
        <taxon>Eukaryota</taxon>
        <taxon>Viridiplantae</taxon>
        <taxon>Streptophyta</taxon>
        <taxon>Embryophyta</taxon>
        <taxon>Tracheophyta</taxon>
        <taxon>Spermatophyta</taxon>
        <taxon>Magnoliopsida</taxon>
        <taxon>eudicotyledons</taxon>
        <taxon>Gunneridae</taxon>
        <taxon>Pentapetalae</taxon>
        <taxon>rosids</taxon>
        <taxon>fabids</taxon>
        <taxon>Cucurbitales</taxon>
        <taxon>Cucurbitaceae</taxon>
        <taxon>Benincaseae</taxon>
        <taxon>Cucumis</taxon>
    </lineage>
</organism>
<dbReference type="SUPFAM" id="SSF48371">
    <property type="entry name" value="ARM repeat"/>
    <property type="match status" value="1"/>
</dbReference>
<evidence type="ECO:0000313" key="4">
    <source>
        <dbReference type="EMBL" id="TYK31265.1"/>
    </source>
</evidence>
<name>A0A5D3E7J6_CUCMM</name>
<dbReference type="InterPro" id="IPR013320">
    <property type="entry name" value="ConA-like_dom_sf"/>
</dbReference>
<dbReference type="InterPro" id="IPR016024">
    <property type="entry name" value="ARM-type_fold"/>
</dbReference>
<dbReference type="Pfam" id="PF15787">
    <property type="entry name" value="DUF4704"/>
    <property type="match status" value="1"/>
</dbReference>
<sequence>MGEVRHAVLSHEVNIGSVAQIPLEGSNLGIPWPELSALLDILEQSACNPEVVIALSKSLLRILQISSERTVASFKTLNGVPRLLKVACVQAQEHRRYENVILSEINFVGDIQSRSNQGHDSRETGQSYLTCLETIMEVFTEFFSIGDEAKNLVMLSSTSIDCLFDLFWEETLRSRVLKHTLELMKIKPISEEDQKAKLYICTKYLEMFAQIKEREKSSTELSIDLLVGIREMLLNDPQYYQTLFRDGECFLHIVSLLNGNVDEANGEKLILNVLQTLTCLLAKNEVSKASFRALAGKGYQTMQTLLLDFCQCHPSDALLSALLDMLVDGNFDLKLCPIIQNEDVIILYLSVLQKSSDSLQHQGLNMFQHLLRDSISNRASCVRAGMLTFLLDWFGQDNNDDLIVKIAQLIQVIGGHSVSGKDIRKIFALLRSEKVGRQKRYCSLLMSSILSMLTEKGPTAFFDLSGNNSGILIKTPVQWPINKGFSFSCWLRVENFPIHGTMGLFSFLTENGRGCVAVLAKNKLIYEIKFRRRSPSLSPDPSSIKKPASEFDSPFSVRSEEDDHLTKLDEKEDHLSKDPLEADLNSLFGFSFPLGLSVNLRRQTVSSLKCYVDGDLVSSERCRYAKLNEPLTNCTIGAKFDVSLSEEVDTKESVEAAFPFLGQIGPVYLFSDAISSEQVQGIHSLGPSYMYSFLDNDIATFSENQLPRGILNSKESLASKIIFGLNAQASSGKSLFNVSPTLDLISEKNSFEATAMGGTELCSRRLLQRIIYCVGGVTVLFPLISQSDRYESESSVQFGQNVDVIDTKECLTAEVIELIASVLDENLPNQHQMHLLSGFPILGFLLQSVNPQQLNMETLAALKHLFNVIANCGFSELLIQDAISSIFLNLSIWIYSAYEVQRELYLFLIQQFDNDPRLLKNLCRLPLILDMIFKFYCDKDKCKFGSGSKTSLHPPVGVLGERPTKDEIRKIRLLLLSLGEMSIRQNIVAADIKALIAFFERNQDVTCIEDVLHMVIRAIAQKTVLASFHEQVSFIGGYPIFVNLLQREFEPIRLLSLQFLGRLLVGLPSEKKGLRFFNLPSGKSKSVQESHKKINLRMQPLFSAISDRLFRFPPTDNLCAALFDVLLGGASPKQVLQKQNQSDGQKNKSPGSHFAVPQSLVLIFRFLCSCEDISARLKIITDLLDLLDTNPSNIEAFMEYGWNAWLTASVKLAALQQYKVGPLKVGDKTNEQCMIRKLFSVVLLHCMCSVKGGWQHLEETATFLLMQSEKVC</sequence>
<evidence type="ECO:0000313" key="5">
    <source>
        <dbReference type="Proteomes" id="UP000321947"/>
    </source>
</evidence>
<evidence type="ECO:0000259" key="3">
    <source>
        <dbReference type="Pfam" id="PF20425"/>
    </source>
</evidence>
<accession>A0A5D3E7J6</accession>